<keyword evidence="2 5" id="KW-0238">DNA-binding</keyword>
<dbReference type="Gene3D" id="1.10.10.60">
    <property type="entry name" value="Homeodomain-like"/>
    <property type="match status" value="1"/>
</dbReference>
<evidence type="ECO:0000313" key="11">
    <source>
        <dbReference type="Proteomes" id="UP000604825"/>
    </source>
</evidence>
<feature type="compositionally biased region" description="Acidic residues" evidence="7">
    <location>
        <begin position="206"/>
        <end position="221"/>
    </location>
</feature>
<dbReference type="SMART" id="SM01255">
    <property type="entry name" value="KNOX1"/>
    <property type="match status" value="1"/>
</dbReference>
<dbReference type="InterPro" id="IPR001356">
    <property type="entry name" value="HD"/>
</dbReference>
<evidence type="ECO:0000313" key="10">
    <source>
        <dbReference type="EMBL" id="CAD6206488.1"/>
    </source>
</evidence>
<dbReference type="InterPro" id="IPR005540">
    <property type="entry name" value="KNOX1"/>
</dbReference>
<accession>A0A811MJV3</accession>
<evidence type="ECO:0000256" key="4">
    <source>
        <dbReference type="ARBA" id="ARBA00023242"/>
    </source>
</evidence>
<comment type="caution">
    <text evidence="10">The sequence shown here is derived from an EMBL/GenBank/DDBJ whole genome shotgun (WGS) entry which is preliminary data.</text>
</comment>
<dbReference type="GO" id="GO:0003677">
    <property type="term" value="F:DNA binding"/>
    <property type="evidence" value="ECO:0007669"/>
    <property type="project" value="UniProtKB-UniRule"/>
</dbReference>
<comment type="similarity">
    <text evidence="6">Belongs to the TALE/KNOX homeobox family.</text>
</comment>
<evidence type="ECO:0000259" key="9">
    <source>
        <dbReference type="PROSITE" id="PS51213"/>
    </source>
</evidence>
<dbReference type="SUPFAM" id="SSF46689">
    <property type="entry name" value="Homeodomain-like"/>
    <property type="match status" value="1"/>
</dbReference>
<evidence type="ECO:0000256" key="6">
    <source>
        <dbReference type="PROSITE-ProRule" id="PRU00559"/>
    </source>
</evidence>
<feature type="DNA-binding region" description="Homeobox; TALE-type" evidence="5">
    <location>
        <begin position="263"/>
        <end position="326"/>
    </location>
</feature>
<dbReference type="InterPro" id="IPR050224">
    <property type="entry name" value="TALE_homeobox"/>
</dbReference>
<dbReference type="PROSITE" id="PS50071">
    <property type="entry name" value="HOMEOBOX_2"/>
    <property type="match status" value="1"/>
</dbReference>
<evidence type="ECO:0000256" key="1">
    <source>
        <dbReference type="ARBA" id="ARBA00004123"/>
    </source>
</evidence>
<feature type="domain" description="ELK" evidence="9">
    <location>
        <begin position="242"/>
        <end position="262"/>
    </location>
</feature>
<dbReference type="OrthoDB" id="10056939at2759"/>
<dbReference type="InterPro" id="IPR009057">
    <property type="entry name" value="Homeodomain-like_sf"/>
</dbReference>
<evidence type="ECO:0000256" key="2">
    <source>
        <dbReference type="ARBA" id="ARBA00023125"/>
    </source>
</evidence>
<reference evidence="10" key="1">
    <citation type="submission" date="2020-10" db="EMBL/GenBank/DDBJ databases">
        <authorList>
            <person name="Han B."/>
            <person name="Lu T."/>
            <person name="Zhao Q."/>
            <person name="Huang X."/>
            <person name="Zhao Y."/>
        </authorList>
    </citation>
    <scope>NUCLEOTIDE SEQUENCE</scope>
</reference>
<dbReference type="InterPro" id="IPR008422">
    <property type="entry name" value="KN_HD"/>
</dbReference>
<dbReference type="AlphaFoldDB" id="A0A811MJV3"/>
<dbReference type="InterPro" id="IPR005539">
    <property type="entry name" value="ELK_dom"/>
</dbReference>
<dbReference type="SMART" id="SM00389">
    <property type="entry name" value="HOX"/>
    <property type="match status" value="1"/>
</dbReference>
<dbReference type="Pfam" id="PF03790">
    <property type="entry name" value="KNOX1"/>
    <property type="match status" value="1"/>
</dbReference>
<feature type="region of interest" description="Disordered" evidence="7">
    <location>
        <begin position="1"/>
        <end position="31"/>
    </location>
</feature>
<dbReference type="Proteomes" id="UP000604825">
    <property type="component" value="Unassembled WGS sequence"/>
</dbReference>
<comment type="subcellular location">
    <subcellularLocation>
        <location evidence="1 5">Nucleus</location>
    </subcellularLocation>
</comment>
<evidence type="ECO:0000256" key="7">
    <source>
        <dbReference type="SAM" id="MobiDB-lite"/>
    </source>
</evidence>
<dbReference type="SMART" id="SM01256">
    <property type="entry name" value="KNOX2"/>
    <property type="match status" value="1"/>
</dbReference>
<dbReference type="PROSITE" id="PS51213">
    <property type="entry name" value="ELK"/>
    <property type="match status" value="1"/>
</dbReference>
<evidence type="ECO:0000259" key="8">
    <source>
        <dbReference type="PROSITE" id="PS50071"/>
    </source>
</evidence>
<proteinExistence type="inferred from homology"/>
<name>A0A811MJV3_9POAL</name>
<keyword evidence="11" id="KW-1185">Reference proteome</keyword>
<dbReference type="Pfam" id="PF03789">
    <property type="entry name" value="ELK"/>
    <property type="match status" value="1"/>
</dbReference>
<dbReference type="GO" id="GO:0005634">
    <property type="term" value="C:nucleus"/>
    <property type="evidence" value="ECO:0007669"/>
    <property type="project" value="UniProtKB-SubCell"/>
</dbReference>
<sequence>MEDLSDLGDRGHLGAARRPAAPSLPSSSKVSVQVYTVPSSSTAGGEAARAQGGVAPMIHASSSVGGHGGRAADLDPIKAKIVSHPRYHRLLAAFLDCHKAHDPIDVPSIFTRVHVGCPPEAAEEIAAAAREREAWQRAAVGDAHNTRPDPELDQFMESYCELLVARKDELTRPLREANEFLTTVELQLNSITNTGSPMGALISPAAEDETGVDMSDDDQEEGSGGMEAEAALGIDPCSDDKELKKQLLRKYSGCLGNLRKELSKKRKKGKLPKEARQKLLSWWELHYGWPYPSEMEKISLAESTGLEQKQINYWFINQRKRHWKPSEEMQFAVMDGFHPAPANAAALFVDARLVGATPAMFYARPDHGPHHGLWHN</sequence>
<evidence type="ECO:0000256" key="5">
    <source>
        <dbReference type="PROSITE-ProRule" id="PRU00108"/>
    </source>
</evidence>
<dbReference type="Pfam" id="PF03791">
    <property type="entry name" value="KNOX2"/>
    <property type="match status" value="1"/>
</dbReference>
<dbReference type="InterPro" id="IPR005541">
    <property type="entry name" value="KNOX2"/>
</dbReference>
<dbReference type="PANTHER" id="PTHR11850">
    <property type="entry name" value="HOMEOBOX PROTEIN TRANSCRIPTION FACTORS"/>
    <property type="match status" value="1"/>
</dbReference>
<keyword evidence="3 5" id="KW-0371">Homeobox</keyword>
<dbReference type="GO" id="GO:0006355">
    <property type="term" value="P:regulation of DNA-templated transcription"/>
    <property type="evidence" value="ECO:0007669"/>
    <property type="project" value="InterPro"/>
</dbReference>
<dbReference type="EMBL" id="CAJGYO010000001">
    <property type="protein sequence ID" value="CAD6206488.1"/>
    <property type="molecule type" value="Genomic_DNA"/>
</dbReference>
<protein>
    <submittedName>
        <fullName evidence="10">Uncharacterized protein</fullName>
    </submittedName>
</protein>
<evidence type="ECO:0000256" key="3">
    <source>
        <dbReference type="ARBA" id="ARBA00023155"/>
    </source>
</evidence>
<dbReference type="SMART" id="SM01188">
    <property type="entry name" value="ELK"/>
    <property type="match status" value="1"/>
</dbReference>
<feature type="domain" description="Homeobox" evidence="8">
    <location>
        <begin position="262"/>
        <end position="325"/>
    </location>
</feature>
<gene>
    <name evidence="10" type="ORF">NCGR_LOCUS4192</name>
</gene>
<keyword evidence="4 5" id="KW-0539">Nucleus</keyword>
<dbReference type="CDD" id="cd00086">
    <property type="entry name" value="homeodomain"/>
    <property type="match status" value="1"/>
</dbReference>
<feature type="region of interest" description="Disordered" evidence="7">
    <location>
        <begin position="206"/>
        <end position="226"/>
    </location>
</feature>
<dbReference type="Pfam" id="PF05920">
    <property type="entry name" value="Homeobox_KN"/>
    <property type="match status" value="1"/>
</dbReference>
<organism evidence="10 11">
    <name type="scientific">Miscanthus lutarioriparius</name>
    <dbReference type="NCBI Taxonomy" id="422564"/>
    <lineage>
        <taxon>Eukaryota</taxon>
        <taxon>Viridiplantae</taxon>
        <taxon>Streptophyta</taxon>
        <taxon>Embryophyta</taxon>
        <taxon>Tracheophyta</taxon>
        <taxon>Spermatophyta</taxon>
        <taxon>Magnoliopsida</taxon>
        <taxon>Liliopsida</taxon>
        <taxon>Poales</taxon>
        <taxon>Poaceae</taxon>
        <taxon>PACMAD clade</taxon>
        <taxon>Panicoideae</taxon>
        <taxon>Andropogonodae</taxon>
        <taxon>Andropogoneae</taxon>
        <taxon>Saccharinae</taxon>
        <taxon>Miscanthus</taxon>
    </lineage>
</organism>
<feature type="compositionally biased region" description="Low complexity" evidence="7">
    <location>
        <begin position="16"/>
        <end position="28"/>
    </location>
</feature>